<dbReference type="Proteomes" id="UP000001940">
    <property type="component" value="Chromosome II"/>
</dbReference>
<dbReference type="AlphaFoldDB" id="H2KYK8"/>
<dbReference type="Pfam" id="PF00917">
    <property type="entry name" value="MATH"/>
    <property type="match status" value="1"/>
</dbReference>
<gene>
    <name evidence="2" type="ORF">CELE_F36H5.14</name>
    <name evidence="2 4" type="ORF">F36H5.14</name>
</gene>
<proteinExistence type="predicted"/>
<dbReference type="PaxDb" id="6239-F36H5.14"/>
<reference evidence="2 3" key="1">
    <citation type="journal article" date="1998" name="Science">
        <title>Genome sequence of the nematode C. elegans: a platform for investigating biology.</title>
        <authorList>
            <consortium name="The C. elegans sequencing consortium"/>
            <person name="Sulson J.E."/>
            <person name="Waterston R."/>
        </authorList>
    </citation>
    <scope>NUCLEOTIDE SEQUENCE [LARGE SCALE GENOMIC DNA]</scope>
    <source>
        <strain evidence="2 3">Bristol N2</strain>
    </source>
</reference>
<evidence type="ECO:0000313" key="2">
    <source>
        <dbReference type="EMBL" id="CCE67238.1"/>
    </source>
</evidence>
<organism evidence="2 3">
    <name type="scientific">Caenorhabditis elegans</name>
    <dbReference type="NCBI Taxonomy" id="6239"/>
    <lineage>
        <taxon>Eukaryota</taxon>
        <taxon>Metazoa</taxon>
        <taxon>Ecdysozoa</taxon>
        <taxon>Nematoda</taxon>
        <taxon>Chromadorea</taxon>
        <taxon>Rhabditida</taxon>
        <taxon>Rhabditina</taxon>
        <taxon>Rhabditomorpha</taxon>
        <taxon>Rhabditoidea</taxon>
        <taxon>Rhabditidae</taxon>
        <taxon>Peloderinae</taxon>
        <taxon>Caenorhabditis</taxon>
    </lineage>
</organism>
<dbReference type="InterPro" id="IPR002083">
    <property type="entry name" value="MATH/TRAF_dom"/>
</dbReference>
<dbReference type="EMBL" id="BX284602">
    <property type="protein sequence ID" value="CCE67238.1"/>
    <property type="molecule type" value="Genomic_DNA"/>
</dbReference>
<dbReference type="WormBase" id="F36H5.14">
    <property type="protein sequence ID" value="CE46682"/>
    <property type="gene ID" value="WBGene00219271"/>
</dbReference>
<evidence type="ECO:0000313" key="3">
    <source>
        <dbReference type="Proteomes" id="UP000001940"/>
    </source>
</evidence>
<evidence type="ECO:0000313" key="4">
    <source>
        <dbReference type="WormBase" id="F36H5.14"/>
    </source>
</evidence>
<sequence>MSLSERDFSMEYTIKNASEFSDGEIQWSGERVWRNLVWKLKISKSDGFLGVSLYCSRTSNTWIKDCQISGVVTCEIVSGNGKTHMGG</sequence>
<dbReference type="HOGENOM" id="CLU_164244_0_0_1"/>
<dbReference type="AGR" id="WB:WBGene00219271"/>
<dbReference type="SUPFAM" id="SSF49599">
    <property type="entry name" value="TRAF domain-like"/>
    <property type="match status" value="1"/>
</dbReference>
<keyword evidence="3" id="KW-1185">Reference proteome</keyword>
<dbReference type="Bgee" id="WBGene00219271">
    <property type="expression patterns" value="Expressed in larva and 2 other cell types or tissues"/>
</dbReference>
<accession>H2KYK8</accession>
<name>H2KYK8_CAEEL</name>
<evidence type="ECO:0000259" key="1">
    <source>
        <dbReference type="Pfam" id="PF00917"/>
    </source>
</evidence>
<protein>
    <submittedName>
        <fullName evidence="2">MATH domain-containing protein</fullName>
    </submittedName>
</protein>
<dbReference type="PANTHER" id="PTHR46308:SF1">
    <property type="entry name" value="MATH DOMAIN-CONTAINING PROTEIN"/>
    <property type="match status" value="1"/>
</dbReference>
<dbReference type="PANTHER" id="PTHR46308">
    <property type="entry name" value="MATH (MEPRIN-ASSOCIATED TRAF HOMOLOGY) DOMAIN CONTAINING"/>
    <property type="match status" value="1"/>
</dbReference>
<dbReference type="InParanoid" id="H2KYK8"/>
<dbReference type="PhylomeDB" id="H2KYK8"/>
<feature type="domain" description="MATH" evidence="1">
    <location>
        <begin position="14"/>
        <end position="83"/>
    </location>
</feature>